<feature type="domain" description="CABIT" evidence="3">
    <location>
        <begin position="85"/>
        <end position="242"/>
    </location>
</feature>
<reference evidence="4" key="1">
    <citation type="journal article" date="2023" name="Mol. Biol. Evol.">
        <title>Third-Generation Sequencing Reveals the Adaptive Role of the Epigenome in Three Deep-Sea Polychaetes.</title>
        <authorList>
            <person name="Perez M."/>
            <person name="Aroh O."/>
            <person name="Sun Y."/>
            <person name="Lan Y."/>
            <person name="Juniper S.K."/>
            <person name="Young C.R."/>
            <person name="Angers B."/>
            <person name="Qian P.Y."/>
        </authorList>
    </citation>
    <scope>NUCLEOTIDE SEQUENCE</scope>
    <source>
        <strain evidence="4">R07B-5</strain>
    </source>
</reference>
<name>A0AAD9UJB9_RIDPI</name>
<gene>
    <name evidence="4" type="ORF">NP493_48g01039</name>
</gene>
<dbReference type="InterPro" id="IPR039671">
    <property type="entry name" value="THEMIS"/>
</dbReference>
<comment type="similarity">
    <text evidence="1">Belongs to the themis family.</text>
</comment>
<dbReference type="GO" id="GO:0050852">
    <property type="term" value="P:T cell receptor signaling pathway"/>
    <property type="evidence" value="ECO:0007669"/>
    <property type="project" value="TreeGrafter"/>
</dbReference>
<evidence type="ECO:0000259" key="3">
    <source>
        <dbReference type="Pfam" id="PF12736"/>
    </source>
</evidence>
<evidence type="ECO:0000313" key="5">
    <source>
        <dbReference type="Proteomes" id="UP001209878"/>
    </source>
</evidence>
<feature type="domain" description="CABIT" evidence="3">
    <location>
        <begin position="294"/>
        <end position="525"/>
    </location>
</feature>
<dbReference type="PANTHER" id="PTHR15215:SF0">
    <property type="match status" value="1"/>
</dbReference>
<feature type="region of interest" description="Disordered" evidence="2">
    <location>
        <begin position="563"/>
        <end position="614"/>
    </location>
</feature>
<feature type="compositionally biased region" description="Polar residues" evidence="2">
    <location>
        <begin position="568"/>
        <end position="603"/>
    </location>
</feature>
<evidence type="ECO:0000256" key="2">
    <source>
        <dbReference type="SAM" id="MobiDB-lite"/>
    </source>
</evidence>
<dbReference type="GO" id="GO:0005737">
    <property type="term" value="C:cytoplasm"/>
    <property type="evidence" value="ECO:0007669"/>
    <property type="project" value="TreeGrafter"/>
</dbReference>
<dbReference type="InterPro" id="IPR025946">
    <property type="entry name" value="CABIT_dom"/>
</dbReference>
<protein>
    <recommendedName>
        <fullName evidence="3">CABIT domain-containing protein</fullName>
    </recommendedName>
</protein>
<evidence type="ECO:0000256" key="1">
    <source>
        <dbReference type="ARBA" id="ARBA00006414"/>
    </source>
</evidence>
<dbReference type="AlphaFoldDB" id="A0AAD9UJB9"/>
<accession>A0AAD9UJB9</accession>
<dbReference type="Proteomes" id="UP001209878">
    <property type="component" value="Unassembled WGS sequence"/>
</dbReference>
<evidence type="ECO:0000313" key="4">
    <source>
        <dbReference type="EMBL" id="KAK2191634.1"/>
    </source>
</evidence>
<dbReference type="Pfam" id="PF12736">
    <property type="entry name" value="CABIT"/>
    <property type="match status" value="2"/>
</dbReference>
<dbReference type="PANTHER" id="PTHR15215">
    <property type="entry name" value="CABIT DOMAIN-CONTAINING PROTEIN"/>
    <property type="match status" value="1"/>
</dbReference>
<dbReference type="GO" id="GO:0005634">
    <property type="term" value="C:nucleus"/>
    <property type="evidence" value="ECO:0007669"/>
    <property type="project" value="TreeGrafter"/>
</dbReference>
<proteinExistence type="inferred from homology"/>
<sequence length="679" mass="75635">MRVESEHDTAEMTEHWDLPLKDFLECFPPPQTGRIVDGYEPNIEAHETFGIPKGVVLNFHRKVNPNVPLSFRDTWGGAQSDHWVKVTLPIDFKGKFRLLPYDPASDDASIDHIFPTVEDLVRAFPVYAQANASIGNDGDEPDAPPTVACGDRLKLIRILCRHGDKFLECRPVGRTRLLLLRMNVVGNFTAVHDNSEYLLADLVCMTPRRRRVQVCDEPCQSQRSPCRIPGVPANFTGELFVEEPDAFVETTPADDPSVIIGVPHNLEMTVSTVEASFDRGLSLNNFATNNRNLFPVVARVTDWDEETAILQHHFVKPGVELVIHGWTRQSKVLAQSDDAVYAIPLTYQGKFRIKAQQFNGVYALERAHPGYKIIVLYVDPGEKDFPLAVGDILKVKRSDTLNKSNKEVKYLKCEKCIMTGTLRSKEVKLPMNSLARFEEVMEETKATEYHIKELVTFVADQQLDVELTTRSPDHKSEEDDLPSDRVITLCDFIVEPAVYVSVQVPDAPAFHIPLRTLIYVKFIEQLEKSASPLLTRQNPRLSTLDRCVEVLPLDVFNVLKTHKPPQSPTGCSPQMSTLPTPVSTKAKTKATNGSGPASPSSIEVQARGPPSAASAMYGYQGTAVDSKGRPLHACSVSSLGPKSQSFGSKLKNKFRRHKSSDHINKMGKSSGKNRFLVCT</sequence>
<comment type="caution">
    <text evidence="4">The sequence shown here is derived from an EMBL/GenBank/DDBJ whole genome shotgun (WGS) entry which is preliminary data.</text>
</comment>
<keyword evidence="5" id="KW-1185">Reference proteome</keyword>
<dbReference type="EMBL" id="JAODUO010000048">
    <property type="protein sequence ID" value="KAK2191634.1"/>
    <property type="molecule type" value="Genomic_DNA"/>
</dbReference>
<organism evidence="4 5">
    <name type="scientific">Ridgeia piscesae</name>
    <name type="common">Tubeworm</name>
    <dbReference type="NCBI Taxonomy" id="27915"/>
    <lineage>
        <taxon>Eukaryota</taxon>
        <taxon>Metazoa</taxon>
        <taxon>Spiralia</taxon>
        <taxon>Lophotrochozoa</taxon>
        <taxon>Annelida</taxon>
        <taxon>Polychaeta</taxon>
        <taxon>Sedentaria</taxon>
        <taxon>Canalipalpata</taxon>
        <taxon>Sabellida</taxon>
        <taxon>Siboglinidae</taxon>
        <taxon>Ridgeia</taxon>
    </lineage>
</organism>